<sequence>MSDRTVKRKQLNIADKMTIIEENVLGEGVPANIAESLYTACGGGPRGIGLRDLICGLVLLTKGTQDEKISLSSELEAPTFYQTLAGVTHLVEQDICELEKCFWSLQGTASSGQLDMTCVTALVCPPIPATACQGLFLALDVNRDGHVDFKELCCGVSAACRGPTVERVKFCFKIFDMDRDGYLNPKELQHMVDILLYVANTNTENRYNTFERQPSRKSSRSSFTAKIFNNDNKSETESDRETITNEYVYRSNNHRGHTNEFISEIYLKQLEQLKEHQNCNECLSQEDFLVWNSLHEGNSLVEPFLELLFQVCHVSLGLKPYCRHHEYEIVMGWLNREKRRGYRVGQFWYLISSEWWQSWLSYTTTPRNSYDMCNCRSEHRLPVEEGIVCDESFTSNGTDFTSHSNEVTSNSTDSMGDLLSKGDSCSIASSSGVSSSSGTGIKRGQGGLPGPINNSSLTETPLCKASTLTGEGGRLKRDIVLRESENFELVPDSLWKALALWYGGPLPLPRQVIKPPNSNTVELELYPVNLKILRHQSQTQTGTPATWSSVVGGYGAAALSTAGITTATPVVSPRRYLAHTAAFSRLANIRQVIEFLSARLGLRLEDIRLWHVKDVQTLLLEDENATLQDLGMQDNEQILLEVRNKDLTWPEELGALVSGNTTISTLISSERRPTITLPPGATGLQNLGNTCFMNAALQAVSNTRPLTLYFQRDLSELNCTNPLGTKGQVAKRYAELCRDLWAGSTRSVAPLRLRVCVTKHAPNLGGGGQHDSQELLAWLLDSLHEDLNRVPKKQFVELRDSDGRPDAVVADEAWTQHLARDHSIITDLFYGQLKSKVTCQTCGHESVKFDPFNLLSLPLPMESYTLCEILVIRLNGEEPTKYGLRLNSEAKYYELKQQLQSLCDIPPERLSLAEVACSQIKQFLGDDSRIMCGNATELYAYELPKCDREDSLKFEEETDNPTKPPTFLVAVHRKFVTQESYFLSQHKSMPSLFGVPLLLGCNSSSTCQSLYEIVCKQVTRLLSPQPQSDQTNHAQDCDDSLGYEFPFSLKAVMQNGERCALCHWTQFCRGCKIPCNDEILFDVCKGGHNIMCVAIDWDPTALHLRYQSSREKLFIEHESVDSCRKLHTEPIDLDYCLRAFTSEERLETKYHCAKCQDKQPATKKLQIWRLPPILIIHLKRFDYVNNKWVKTQKVVNFPFKNFDPTAYLASVPQETILRHRQLLEKNKSDLDSSCDATTAVSTDVTDRIVEENGDSNGVEAIVTPNGVQEKLVDVEDEQPKVNLVNQRPRPTGKRRERLESTSLIKTPIVDEDLRDFHEHKLLKGQDPFDLKYQLYAVVSHSGMLNGGHYISYACNPNGHWYCYNDSSCREVLTEESTPVPLQPLVQENNNNDSRQANNYCTINSNRSVNSPLHTPLMKRKHPRTDSSSTLSQMSSDTGSTTVCNISDASAANATNLPPVNDGTDNNSTDASETHNLVSSSRTSPMPALKHTRKLSTGKPAIYDSDTSLDTITCAYTDVKIPKIDTSSAYMLFYERSGLDYRPYLPDVVANGQVIQEVDMDESLVEDQGFLDQLKDLLSDSNPMVVANAVAALSEINESSPTGSPLVELNTNTINKLLTALNECTEWGQVFILDSLSNYSPKDEREAQSICERITPRLAHANAAVVLSAVKVLMKMMEILAGDTEFCGTLSKKLAPPLVTLLSSEPEVQYVALRNINLIVQKRPDILKHEMKVFFVKYNDPIYVKLEKLDIMIRLASQANIAQVLSELKEYATEVDVDFVRKAVRAIGRFLSTLLLISFGIFVIERKFRKLPMDDYTLALRMQNYTPRPLVDSDETQFKELEIKKSKFNFAEVDYLSFRKNEKLINEVAECIKHYGVGTCGPRHFYGSTDVHYALEQKIASFLNVEDAIVYSYGYSTIASSVACYCQLGDLVFIDDLCNISIVMAKRYKVRIFIDESISFGTLGKEGRGITEYYQININEIDMIIGSLEHALHSNGGFCAGSQNIIEHQRLSSGGYIFSASLQTFSAKAALIALQNIGNKTLTLRVIALRADKFLRSIDELQVESHPESPLKVFCFKGARKYILAKKFNEFLITNGVYMLVENENFKMNFFVEFGQDENDFEELFEIIQRGVNECVSNMLKYPNKYESIISTLCENLDTLDEPEARASMIWIIGEYAERIDNADELLDSFLEGFADENAQVQLQLLTAVVKLFLKRPAHTQALVQHVLSLATQDSDNPDLRDRGFIYWRLLSTDPAAAKEVVLADKPLISEETDLLEPTLLDELICHISSLASVYHKPPTAFVEGRSAGIRKSLPARQGSADEAGTAQPEATVIPNQESLIGDLLSMDIGSTMPPAPISQPTSNVDLLLGGPADISVTPSTTGLLGDIFGLQTTPTMYSPPKVCWLPAEKGKGLEIWGTFTRRSGQMHMDLSFTNKAMQAMSSFAIQFNKNSFGIAPAAPLSIGTLQPSQTLETTLTLNTSGPVQRMEPLNNLQVAIKNNVDVFYYACPIPIQILFSEDGQLEKRFFLTTWKDIPAANEVQYTITDVKFTSDQISSKMAHNNIFTIAKRTVEGQDMLYQSLKTTNNIWVLLELKMQPGSSTSTLSLKTRSVEISPFVFQAYDGILKAP</sequence>
<gene>
    <name evidence="1" type="ORF">MML48_9g00014671</name>
</gene>
<organism evidence="1 2">
    <name type="scientific">Holotrichia oblita</name>
    <name type="common">Chafer beetle</name>
    <dbReference type="NCBI Taxonomy" id="644536"/>
    <lineage>
        <taxon>Eukaryota</taxon>
        <taxon>Metazoa</taxon>
        <taxon>Ecdysozoa</taxon>
        <taxon>Arthropoda</taxon>
        <taxon>Hexapoda</taxon>
        <taxon>Insecta</taxon>
        <taxon>Pterygota</taxon>
        <taxon>Neoptera</taxon>
        <taxon>Endopterygota</taxon>
        <taxon>Coleoptera</taxon>
        <taxon>Polyphaga</taxon>
        <taxon>Scarabaeiformia</taxon>
        <taxon>Scarabaeidae</taxon>
        <taxon>Melolonthinae</taxon>
        <taxon>Holotrichia</taxon>
    </lineage>
</organism>
<evidence type="ECO:0000313" key="1">
    <source>
        <dbReference type="EMBL" id="KAI4454549.1"/>
    </source>
</evidence>
<dbReference type="EMBL" id="CM043023">
    <property type="protein sequence ID" value="KAI4454549.1"/>
    <property type="molecule type" value="Genomic_DNA"/>
</dbReference>
<evidence type="ECO:0000313" key="2">
    <source>
        <dbReference type="Proteomes" id="UP001056778"/>
    </source>
</evidence>
<comment type="caution">
    <text evidence="1">The sequence shown here is derived from an EMBL/GenBank/DDBJ whole genome shotgun (WGS) entry which is preliminary data.</text>
</comment>
<accession>A0ACB9SKN5</accession>
<reference evidence="1" key="1">
    <citation type="submission" date="2022-04" db="EMBL/GenBank/DDBJ databases">
        <title>Chromosome-scale genome assembly of Holotrichia oblita Faldermann.</title>
        <authorList>
            <person name="Rongchong L."/>
        </authorList>
    </citation>
    <scope>NUCLEOTIDE SEQUENCE</scope>
    <source>
        <strain evidence="1">81SQS9</strain>
    </source>
</reference>
<name>A0ACB9SKN5_HOLOL</name>
<dbReference type="Proteomes" id="UP001056778">
    <property type="component" value="Chromosome 9"/>
</dbReference>
<protein>
    <submittedName>
        <fullName evidence="1">Adaptor complex subunit beta family member</fullName>
    </submittedName>
</protein>
<proteinExistence type="predicted"/>
<keyword evidence="2" id="KW-1185">Reference proteome</keyword>